<evidence type="ECO:0000313" key="9">
    <source>
        <dbReference type="Proteomes" id="UP001210211"/>
    </source>
</evidence>
<evidence type="ECO:0000256" key="1">
    <source>
        <dbReference type="ARBA" id="ARBA00004477"/>
    </source>
</evidence>
<evidence type="ECO:0000256" key="4">
    <source>
        <dbReference type="ARBA" id="ARBA00022989"/>
    </source>
</evidence>
<keyword evidence="4 6" id="KW-1133">Transmembrane helix</keyword>
<dbReference type="InterPro" id="IPR051783">
    <property type="entry name" value="NAD(P)-dependent_oxidoreduct"/>
</dbReference>
<name>A0AAD5ZE12_9POAL</name>
<keyword evidence="9" id="KW-1185">Reference proteome</keyword>
<keyword evidence="3 6" id="KW-0256">Endoplasmic reticulum</keyword>
<dbReference type="GO" id="GO:0006694">
    <property type="term" value="P:steroid biosynthetic process"/>
    <property type="evidence" value="ECO:0007669"/>
    <property type="project" value="InterPro"/>
</dbReference>
<protein>
    <recommendedName>
        <fullName evidence="6">Reticulon-like protein</fullName>
    </recommendedName>
</protein>
<reference evidence="8 9" key="1">
    <citation type="journal article" date="2022" name="Cell">
        <title>Repeat-based holocentromeres influence genome architecture and karyotype evolution.</title>
        <authorList>
            <person name="Hofstatter P.G."/>
            <person name="Thangavel G."/>
            <person name="Lux T."/>
            <person name="Neumann P."/>
            <person name="Vondrak T."/>
            <person name="Novak P."/>
            <person name="Zhang M."/>
            <person name="Costa L."/>
            <person name="Castellani M."/>
            <person name="Scott A."/>
            <person name="Toegelov H."/>
            <person name="Fuchs J."/>
            <person name="Mata-Sucre Y."/>
            <person name="Dias Y."/>
            <person name="Vanzela A.L.L."/>
            <person name="Huettel B."/>
            <person name="Almeida C.C.S."/>
            <person name="Simkova H."/>
            <person name="Souza G."/>
            <person name="Pedrosa-Harand A."/>
            <person name="Macas J."/>
            <person name="Mayer K.F.X."/>
            <person name="Houben A."/>
            <person name="Marques A."/>
        </authorList>
    </citation>
    <scope>NUCLEOTIDE SEQUENCE [LARGE SCALE GENOMIC DNA]</scope>
    <source>
        <strain evidence="8">RhyTen1mFocal</strain>
    </source>
</reference>
<gene>
    <name evidence="8" type="ORF">LUZ61_020783</name>
</gene>
<feature type="transmembrane region" description="Helical" evidence="6">
    <location>
        <begin position="414"/>
        <end position="432"/>
    </location>
</feature>
<dbReference type="Pfam" id="PF02453">
    <property type="entry name" value="Reticulon"/>
    <property type="match status" value="1"/>
</dbReference>
<evidence type="ECO:0000259" key="7">
    <source>
        <dbReference type="PROSITE" id="PS50845"/>
    </source>
</evidence>
<feature type="transmembrane region" description="Helical" evidence="6">
    <location>
        <begin position="498"/>
        <end position="522"/>
    </location>
</feature>
<evidence type="ECO:0000313" key="8">
    <source>
        <dbReference type="EMBL" id="KAJ3691619.1"/>
    </source>
</evidence>
<dbReference type="PANTHER" id="PTHR48079:SF6">
    <property type="entry name" value="NAD(P)-BINDING DOMAIN-CONTAINING PROTEIN-RELATED"/>
    <property type="match status" value="1"/>
</dbReference>
<comment type="subcellular location">
    <subcellularLocation>
        <location evidence="1 6">Endoplasmic reticulum membrane</location>
        <topology evidence="1 6">Multi-pass membrane protein</topology>
    </subcellularLocation>
</comment>
<dbReference type="SUPFAM" id="SSF51735">
    <property type="entry name" value="NAD(P)-binding Rossmann-fold domains"/>
    <property type="match status" value="1"/>
</dbReference>
<feature type="domain" description="Reticulon" evidence="7">
    <location>
        <begin position="378"/>
        <end position="563"/>
    </location>
</feature>
<organism evidence="8 9">
    <name type="scientific">Rhynchospora tenuis</name>
    <dbReference type="NCBI Taxonomy" id="198213"/>
    <lineage>
        <taxon>Eukaryota</taxon>
        <taxon>Viridiplantae</taxon>
        <taxon>Streptophyta</taxon>
        <taxon>Embryophyta</taxon>
        <taxon>Tracheophyta</taxon>
        <taxon>Spermatophyta</taxon>
        <taxon>Magnoliopsida</taxon>
        <taxon>Liliopsida</taxon>
        <taxon>Poales</taxon>
        <taxon>Cyperaceae</taxon>
        <taxon>Cyperoideae</taxon>
        <taxon>Rhynchosporeae</taxon>
        <taxon>Rhynchospora</taxon>
    </lineage>
</organism>
<dbReference type="GO" id="GO:0016616">
    <property type="term" value="F:oxidoreductase activity, acting on the CH-OH group of donors, NAD or NADP as acceptor"/>
    <property type="evidence" value="ECO:0007669"/>
    <property type="project" value="InterPro"/>
</dbReference>
<sequence>MAIDESGQRTYAVTFGQSTSLGRALVSSLLSSSPHSLIRILDPLEPTHPAPVYHDRISYFHNSDFLDRTQLIAAISGSSVVFHVDPTRAAQSQSFGRIHSLSVGFTKALISACPEAGVRRMVYTGSSDVVISGGRDVCNADESLPYPDEFDDPLSELRAQVEMRVLCANGKNGLHTCVLRPSFMFGPGDENLVPFFVSFARSFFSKFIIGNGKNKCDFTYVENVAHANICADNALSLEPISVSGKPYFVTNEEPIETWEFISSILEGLGYQRPLICLPTKVLLVAASVTELTRQRISFGTLSSQLLSHPVIYSLASTQTFNCYKAKRILGYSPVVRLEDGIAQTVESFSKLANSLGFDGRREIGEPSKASMLLGSGSVAEILLWRDEKRTFLFVMFSFLFYYMFLLSGRTFISALANILLVISFSLFGHGYLPHSVNGFNIEKLPPNCFHASEATATVLFQCLASVWNGGVRTVLRLAEGRDWKLLLKAVSSLYFLRLLFHLPLPILVGFGLVCAFSGFIIYEQCEHEIDMLISTAFGRVKLLAPQIISKLPTPILDYISSFL</sequence>
<dbReference type="EMBL" id="JAMRDG010000002">
    <property type="protein sequence ID" value="KAJ3691619.1"/>
    <property type="molecule type" value="Genomic_DNA"/>
</dbReference>
<keyword evidence="2 6" id="KW-0812">Transmembrane</keyword>
<evidence type="ECO:0000256" key="3">
    <source>
        <dbReference type="ARBA" id="ARBA00022824"/>
    </source>
</evidence>
<dbReference type="PROSITE" id="PS50845">
    <property type="entry name" value="RETICULON"/>
    <property type="match status" value="1"/>
</dbReference>
<dbReference type="InterPro" id="IPR036291">
    <property type="entry name" value="NAD(P)-bd_dom_sf"/>
</dbReference>
<keyword evidence="5 6" id="KW-0472">Membrane</keyword>
<dbReference type="PANTHER" id="PTHR48079">
    <property type="entry name" value="PROTEIN YEEZ"/>
    <property type="match status" value="1"/>
</dbReference>
<dbReference type="Gene3D" id="3.40.50.720">
    <property type="entry name" value="NAD(P)-binding Rossmann-like Domain"/>
    <property type="match status" value="1"/>
</dbReference>
<dbReference type="GO" id="GO:0004029">
    <property type="term" value="F:aldehyde dehydrogenase (NAD+) activity"/>
    <property type="evidence" value="ECO:0007669"/>
    <property type="project" value="TreeGrafter"/>
</dbReference>
<dbReference type="Proteomes" id="UP001210211">
    <property type="component" value="Unassembled WGS sequence"/>
</dbReference>
<evidence type="ECO:0000256" key="2">
    <source>
        <dbReference type="ARBA" id="ARBA00022692"/>
    </source>
</evidence>
<evidence type="ECO:0000256" key="5">
    <source>
        <dbReference type="ARBA" id="ARBA00023136"/>
    </source>
</evidence>
<evidence type="ECO:0000256" key="6">
    <source>
        <dbReference type="RuleBase" id="RU363132"/>
    </source>
</evidence>
<feature type="transmembrane region" description="Helical" evidence="6">
    <location>
        <begin position="390"/>
        <end position="407"/>
    </location>
</feature>
<dbReference type="InterPro" id="IPR003388">
    <property type="entry name" value="Reticulon"/>
</dbReference>
<dbReference type="InterPro" id="IPR002225">
    <property type="entry name" value="3Beta_OHSteriod_DH/Estase"/>
</dbReference>
<dbReference type="Pfam" id="PF01073">
    <property type="entry name" value="3Beta_HSD"/>
    <property type="match status" value="1"/>
</dbReference>
<proteinExistence type="predicted"/>
<dbReference type="AlphaFoldDB" id="A0AAD5ZE12"/>
<accession>A0AAD5ZE12</accession>
<dbReference type="GO" id="GO:0005789">
    <property type="term" value="C:endoplasmic reticulum membrane"/>
    <property type="evidence" value="ECO:0007669"/>
    <property type="project" value="UniProtKB-SubCell"/>
</dbReference>
<comment type="caution">
    <text evidence="8">The sequence shown here is derived from an EMBL/GenBank/DDBJ whole genome shotgun (WGS) entry which is preliminary data.</text>
</comment>